<protein>
    <submittedName>
        <fullName evidence="9">WD_REPEATS_REGION domain-containing protein</fullName>
    </submittedName>
</protein>
<evidence type="ECO:0000256" key="4">
    <source>
        <dbReference type="SAM" id="Coils"/>
    </source>
</evidence>
<feature type="coiled-coil region" evidence="4">
    <location>
        <begin position="852"/>
        <end position="886"/>
    </location>
</feature>
<feature type="coiled-coil region" evidence="4">
    <location>
        <begin position="920"/>
        <end position="1024"/>
    </location>
</feature>
<accession>A0A0R3SGH3</accession>
<evidence type="ECO:0000256" key="2">
    <source>
        <dbReference type="ARBA" id="ARBA00022737"/>
    </source>
</evidence>
<feature type="repeat" description="WD" evidence="3">
    <location>
        <begin position="658"/>
        <end position="699"/>
    </location>
</feature>
<gene>
    <name evidence="7" type="ORF">HDID_LOCUS4000</name>
</gene>
<feature type="coiled-coil region" evidence="4">
    <location>
        <begin position="758"/>
        <end position="792"/>
    </location>
</feature>
<dbReference type="EMBL" id="UYSG01001376">
    <property type="protein sequence ID" value="VDL42253.1"/>
    <property type="molecule type" value="Genomic_DNA"/>
</dbReference>
<evidence type="ECO:0000256" key="5">
    <source>
        <dbReference type="SAM" id="MobiDB-lite"/>
    </source>
</evidence>
<sequence>MASGILQLTRAFGFRLGVNNSILSRDDQTIIYPCGSNIVLFNLERKSQKFIPGLEKSIGMTAMAISPNRRYLALAEKKKECPFISIYDLASLNRVKMLRGAGLSTDEFKSIAFSPDSTYLIAQGGEPGWVLTYWEWEKAKRLASVKTSQVKQIYEVSINPYDSTLICVTGKETFRLYKYNDEFIKPVGHSRVDRHNIRCHAWISDDRIAIGTVEGKLFLIKNGEVLEEHTVVLHVPSIHDESSSSSVNSDTALEGVTAIVAGSGFIFVACAQGFVYCYKYNPNADQIRRRRRRSITNSDDKKNGLSYYNCVKQIRIPTDRKLNDDSDESSKRIISQLCINPSEEILIAGTESHQLYYYDLSTEYELQETMAESEDLEQVLDDQPTEKPKESESHSESNLKIDYFQQLAQSFHEGQIVGLDICSRKPLIATCATDNTVRIWNFETNDLELYKEFAEEAYSISLHPLGHFILVGFSDKLRLLNLLIDDIRSYKEFPIRGCQECAFSSGGHLFAAVQGNNILLYSSISFQLLNTLKAHNGKIRCLLWSSDDTKLISCGMDGAIYEWDSYTGRRISENVMKSCSYTGITASEDAKVIYAVGSDRKLKEITDSTIAQSVNSADMLLTTVALSRNSKMLVCGGQDGHVRSYKYPFSDKNVWDDYVGHSGPIVKMKITLNDEYLVTVSSDSTVMIWSLQERDSRNVKIEKETAWAEEVLVMRSDLAEKNFVMQELRARVAEQKMENEYQLRLKDMNFSDRIKELTDKFLQEMESLRQRNELLQGEKDREEARHSDEKQEIMRLHIQEIKNLELAKTQQLALEREKYLEFQRETKKMQKAYQVKIDELTSAKEQAVVGLKGFFEATLARKIEEIEDLKKENREQAKEHEFTKRLLEEDGDKEILGLKTDYEVKLRKEREIAARHQGEAGIAKKKCESLQKEIDEHLEELKKSHGETEKLNGVIKSLERDVTELKKEIQERDETIQDKEKRIYDLKKKNEELEKYKFVLSYKITELKKQIEPRENDIRKYKEQIQEVSWSFLRPC</sequence>
<organism evidence="9">
    <name type="scientific">Hymenolepis diminuta</name>
    <name type="common">Rat tapeworm</name>
    <dbReference type="NCBI Taxonomy" id="6216"/>
    <lineage>
        <taxon>Eukaryota</taxon>
        <taxon>Metazoa</taxon>
        <taxon>Spiralia</taxon>
        <taxon>Lophotrochozoa</taxon>
        <taxon>Platyhelminthes</taxon>
        <taxon>Cestoda</taxon>
        <taxon>Eucestoda</taxon>
        <taxon>Cyclophyllidea</taxon>
        <taxon>Hymenolepididae</taxon>
        <taxon>Hymenolepis</taxon>
    </lineage>
</organism>
<keyword evidence="2" id="KW-0677">Repeat</keyword>
<feature type="region of interest" description="Disordered" evidence="5">
    <location>
        <begin position="371"/>
        <end position="397"/>
    </location>
</feature>
<dbReference type="Gene3D" id="2.130.10.10">
    <property type="entry name" value="YVTN repeat-like/Quinoprotein amine dehydrogenase"/>
    <property type="match status" value="2"/>
</dbReference>
<keyword evidence="4" id="KW-0175">Coiled coil</keyword>
<proteinExistence type="predicted"/>
<dbReference type="SMART" id="SM00320">
    <property type="entry name" value="WD40"/>
    <property type="match status" value="7"/>
</dbReference>
<reference evidence="9" key="1">
    <citation type="submission" date="2017-02" db="UniProtKB">
        <authorList>
            <consortium name="WormBaseParasite"/>
        </authorList>
    </citation>
    <scope>IDENTIFICATION</scope>
</reference>
<dbReference type="InterPro" id="IPR055442">
    <property type="entry name" value="Beta-prop_EML-like_2nd"/>
</dbReference>
<feature type="compositionally biased region" description="Acidic residues" evidence="5">
    <location>
        <begin position="371"/>
        <end position="380"/>
    </location>
</feature>
<feature type="domain" description="EML-like second beta-propeller" evidence="6">
    <location>
        <begin position="417"/>
        <end position="690"/>
    </location>
</feature>
<name>A0A0R3SGH3_HYMDI</name>
<dbReference type="PROSITE" id="PS00678">
    <property type="entry name" value="WD_REPEATS_1"/>
    <property type="match status" value="1"/>
</dbReference>
<feature type="repeat" description="WD" evidence="3">
    <location>
        <begin position="409"/>
        <end position="450"/>
    </location>
</feature>
<dbReference type="PANTHER" id="PTHR32215:SF0">
    <property type="entry name" value="CILIA- AND FLAGELLA-ASSOCIATED PROTEIN 57"/>
    <property type="match status" value="1"/>
</dbReference>
<dbReference type="InterPro" id="IPR052993">
    <property type="entry name" value="CFA-57"/>
</dbReference>
<feature type="compositionally biased region" description="Basic and acidic residues" evidence="5">
    <location>
        <begin position="384"/>
        <end position="397"/>
    </location>
</feature>
<dbReference type="PANTHER" id="PTHR32215">
    <property type="entry name" value="CILIA- AND FLAGELLA-ASSOCIATED PROTEIN 57"/>
    <property type="match status" value="1"/>
</dbReference>
<dbReference type="Proteomes" id="UP000274504">
    <property type="component" value="Unassembled WGS sequence"/>
</dbReference>
<dbReference type="InterPro" id="IPR015943">
    <property type="entry name" value="WD40/YVTN_repeat-like_dom_sf"/>
</dbReference>
<evidence type="ECO:0000313" key="9">
    <source>
        <dbReference type="WBParaSite" id="HDID_0000400201-mRNA-1"/>
    </source>
</evidence>
<dbReference type="FunFam" id="2.130.10.10:FF:000271">
    <property type="entry name" value="cilia- and flagella-associated protein 57"/>
    <property type="match status" value="1"/>
</dbReference>
<dbReference type="Pfam" id="PF23414">
    <property type="entry name" value="Beta-prop_EML_2"/>
    <property type="match status" value="1"/>
</dbReference>
<evidence type="ECO:0000256" key="1">
    <source>
        <dbReference type="ARBA" id="ARBA00022574"/>
    </source>
</evidence>
<evidence type="ECO:0000256" key="3">
    <source>
        <dbReference type="PROSITE-ProRule" id="PRU00221"/>
    </source>
</evidence>
<dbReference type="InterPro" id="IPR001680">
    <property type="entry name" value="WD40_rpt"/>
</dbReference>
<evidence type="ECO:0000313" key="8">
    <source>
        <dbReference type="Proteomes" id="UP000274504"/>
    </source>
</evidence>
<dbReference type="STRING" id="6216.A0A0R3SGH3"/>
<dbReference type="PROSITE" id="PS50082">
    <property type="entry name" value="WD_REPEATS_2"/>
    <property type="match status" value="3"/>
</dbReference>
<dbReference type="PROSITE" id="PS50294">
    <property type="entry name" value="WD_REPEATS_REGION"/>
    <property type="match status" value="2"/>
</dbReference>
<evidence type="ECO:0000259" key="6">
    <source>
        <dbReference type="Pfam" id="PF23414"/>
    </source>
</evidence>
<dbReference type="SUPFAM" id="SSF50978">
    <property type="entry name" value="WD40 repeat-like"/>
    <property type="match status" value="2"/>
</dbReference>
<reference evidence="7 8" key="2">
    <citation type="submission" date="2018-11" db="EMBL/GenBank/DDBJ databases">
        <authorList>
            <consortium name="Pathogen Informatics"/>
        </authorList>
    </citation>
    <scope>NUCLEOTIDE SEQUENCE [LARGE SCALE GENOMIC DNA]</scope>
</reference>
<dbReference type="AlphaFoldDB" id="A0A0R3SGH3"/>
<evidence type="ECO:0000313" key="7">
    <source>
        <dbReference type="EMBL" id="VDL42253.1"/>
    </source>
</evidence>
<dbReference type="Gene3D" id="1.10.287.1490">
    <property type="match status" value="1"/>
</dbReference>
<dbReference type="InterPro" id="IPR036322">
    <property type="entry name" value="WD40_repeat_dom_sf"/>
</dbReference>
<dbReference type="WBParaSite" id="HDID_0000400201-mRNA-1">
    <property type="protein sequence ID" value="HDID_0000400201-mRNA-1"/>
    <property type="gene ID" value="HDID_0000400201"/>
</dbReference>
<feature type="repeat" description="WD" evidence="3">
    <location>
        <begin position="532"/>
        <end position="573"/>
    </location>
</feature>
<dbReference type="OrthoDB" id="10251741at2759"/>
<keyword evidence="1 3" id="KW-0853">WD repeat</keyword>
<dbReference type="InterPro" id="IPR019775">
    <property type="entry name" value="WD40_repeat_CS"/>
</dbReference>